<dbReference type="SUPFAM" id="SSF101307">
    <property type="entry name" value="YutG-like"/>
    <property type="match status" value="1"/>
</dbReference>
<dbReference type="OrthoDB" id="9804091at2"/>
<keyword evidence="1 2" id="KW-0812">Transmembrane</keyword>
<proteinExistence type="predicted"/>
<keyword evidence="1" id="KW-1208">Phospholipid metabolism</keyword>
<evidence type="ECO:0000256" key="2">
    <source>
        <dbReference type="SAM" id="Phobius"/>
    </source>
</evidence>
<dbReference type="CDD" id="cd06971">
    <property type="entry name" value="PgpA"/>
    <property type="match status" value="1"/>
</dbReference>
<gene>
    <name evidence="4" type="primary">pgpA</name>
    <name evidence="4" type="ORF">TRP8649_02861</name>
</gene>
<feature type="transmembrane region" description="Helical" evidence="2">
    <location>
        <begin position="39"/>
        <end position="59"/>
    </location>
</feature>
<dbReference type="PIRSF" id="PIRSF006162">
    <property type="entry name" value="PgpA"/>
    <property type="match status" value="1"/>
</dbReference>
<keyword evidence="5" id="KW-1185">Reference proteome</keyword>
<keyword evidence="1" id="KW-0479">Metal-binding</keyword>
<dbReference type="PANTHER" id="PTHR36305">
    <property type="entry name" value="PHOSPHATIDYLGLYCEROPHOSPHATASE A"/>
    <property type="match status" value="1"/>
</dbReference>
<comment type="cofactor">
    <cofactor evidence="1">
        <name>Mg(2+)</name>
        <dbReference type="ChEBI" id="CHEBI:18420"/>
    </cofactor>
</comment>
<dbReference type="InterPro" id="IPR007686">
    <property type="entry name" value="YutG/PgpA"/>
</dbReference>
<feature type="transmembrane region" description="Helical" evidence="2">
    <location>
        <begin position="104"/>
        <end position="121"/>
    </location>
</feature>
<evidence type="ECO:0000256" key="1">
    <source>
        <dbReference type="PIRNR" id="PIRNR006162"/>
    </source>
</evidence>
<keyword evidence="1" id="KW-0595">Phospholipid degradation</keyword>
<dbReference type="UniPathway" id="UPA00084">
    <property type="reaction ID" value="UER00504"/>
</dbReference>
<keyword evidence="1 2" id="KW-0472">Membrane</keyword>
<dbReference type="RefSeq" id="WP_099246291.1">
    <property type="nucleotide sequence ID" value="NZ_FXXP01000002.1"/>
</dbReference>
<comment type="pathway">
    <text evidence="1">Phospholipid metabolism; phosphatidylglycerol biosynthesis; phosphatidylglycerol from CDP-diacylglycerol: step 2/2.</text>
</comment>
<name>A0A238JE90_9RHOB</name>
<comment type="subcellular location">
    <subcellularLocation>
        <location evidence="1">Cell inner membrane</location>
        <topology evidence="1">Multi-pass membrane protein</topology>
    </subcellularLocation>
</comment>
<dbReference type="InterPro" id="IPR026037">
    <property type="entry name" value="PgpA"/>
</dbReference>
<keyword evidence="1" id="KW-1003">Cell membrane</keyword>
<keyword evidence="1" id="KW-0443">Lipid metabolism</keyword>
<organism evidence="4 5">
    <name type="scientific">Pelagimonas phthalicica</name>
    <dbReference type="NCBI Taxonomy" id="1037362"/>
    <lineage>
        <taxon>Bacteria</taxon>
        <taxon>Pseudomonadati</taxon>
        <taxon>Pseudomonadota</taxon>
        <taxon>Alphaproteobacteria</taxon>
        <taxon>Rhodobacterales</taxon>
        <taxon>Roseobacteraceae</taxon>
        <taxon>Pelagimonas</taxon>
    </lineage>
</organism>
<keyword evidence="1" id="KW-0460">Magnesium</keyword>
<dbReference type="GO" id="GO:0005886">
    <property type="term" value="C:plasma membrane"/>
    <property type="evidence" value="ECO:0007669"/>
    <property type="project" value="UniProtKB-SubCell"/>
</dbReference>
<dbReference type="AlphaFoldDB" id="A0A238JE90"/>
<evidence type="ECO:0000313" key="5">
    <source>
        <dbReference type="Proteomes" id="UP000225972"/>
    </source>
</evidence>
<dbReference type="GO" id="GO:0006655">
    <property type="term" value="P:phosphatidylglycerol biosynthetic process"/>
    <property type="evidence" value="ECO:0007669"/>
    <property type="project" value="UniProtKB-UniPathway"/>
</dbReference>
<feature type="transmembrane region" description="Helical" evidence="2">
    <location>
        <begin position="141"/>
        <end position="163"/>
    </location>
</feature>
<evidence type="ECO:0000313" key="4">
    <source>
        <dbReference type="EMBL" id="SMX28735.1"/>
    </source>
</evidence>
<dbReference type="EMBL" id="FXXP01000002">
    <property type="protein sequence ID" value="SMX28735.1"/>
    <property type="molecule type" value="Genomic_DNA"/>
</dbReference>
<dbReference type="Proteomes" id="UP000225972">
    <property type="component" value="Unassembled WGS sequence"/>
</dbReference>
<dbReference type="EC" id="3.1.3.27" evidence="1"/>
<dbReference type="GO" id="GO:0008962">
    <property type="term" value="F:phosphatidylglycerophosphatase activity"/>
    <property type="evidence" value="ECO:0007669"/>
    <property type="project" value="UniProtKB-EC"/>
</dbReference>
<dbReference type="Pfam" id="PF04608">
    <property type="entry name" value="PgpA"/>
    <property type="match status" value="1"/>
</dbReference>
<keyword evidence="1" id="KW-0442">Lipid degradation</keyword>
<evidence type="ECO:0000259" key="3">
    <source>
        <dbReference type="Pfam" id="PF04608"/>
    </source>
</evidence>
<protein>
    <recommendedName>
        <fullName evidence="1">Phosphatidylglycerophosphatase A</fullName>
        <ecNumber evidence="1">3.1.3.27</ecNumber>
    </recommendedName>
    <alternativeName>
        <fullName evidence="1">Phosphatidylglycerolphosphate phosphatase A</fullName>
    </alternativeName>
</protein>
<comment type="catalytic activity">
    <reaction evidence="1">
        <text>a 1,2-diacyl-sn-glycero-3-phospho-(1'-sn-glycero-3'-phosphate) + H2O = a 1,2-diacyl-sn-glycero-3-phospho-(1'-sn-glycerol) + phosphate</text>
        <dbReference type="Rhea" id="RHEA:33751"/>
        <dbReference type="ChEBI" id="CHEBI:15377"/>
        <dbReference type="ChEBI" id="CHEBI:43474"/>
        <dbReference type="ChEBI" id="CHEBI:60110"/>
        <dbReference type="ChEBI" id="CHEBI:64716"/>
        <dbReference type="EC" id="3.1.3.27"/>
    </reaction>
</comment>
<dbReference type="InterPro" id="IPR036681">
    <property type="entry name" value="PgpA-like_sf"/>
</dbReference>
<dbReference type="PANTHER" id="PTHR36305:SF1">
    <property type="entry name" value="PHOSPHATIDYLGLYCEROPHOSPHATASE A"/>
    <property type="match status" value="1"/>
</dbReference>
<dbReference type="GO" id="GO:0009395">
    <property type="term" value="P:phospholipid catabolic process"/>
    <property type="evidence" value="ECO:0007669"/>
    <property type="project" value="UniProtKB-KW"/>
</dbReference>
<keyword evidence="1" id="KW-0997">Cell inner membrane</keyword>
<dbReference type="GO" id="GO:0046872">
    <property type="term" value="F:metal ion binding"/>
    <property type="evidence" value="ECO:0007669"/>
    <property type="project" value="UniProtKB-KW"/>
</dbReference>
<keyword evidence="2" id="KW-1133">Transmembrane helix</keyword>
<comment type="function">
    <text evidence="1">Lipid phosphatase which dephosphorylates phosphatidylglycerophosphate (PGP) to phosphatidylglycerol (PG).</text>
</comment>
<reference evidence="5" key="1">
    <citation type="submission" date="2017-05" db="EMBL/GenBank/DDBJ databases">
        <authorList>
            <person name="Rodrigo-Torres L."/>
            <person name="Arahal R. D."/>
            <person name="Lucena T."/>
        </authorList>
    </citation>
    <scope>NUCLEOTIDE SEQUENCE [LARGE SCALE GENOMIC DNA]</scope>
    <source>
        <strain evidence="5">CECT 8649</strain>
    </source>
</reference>
<feature type="domain" description="YutG/PgpA" evidence="3">
    <location>
        <begin position="8"/>
        <end position="158"/>
    </location>
</feature>
<sequence>MRALARAIGSLGYVGFLKPAPGTWGSAAALPLAALVHYYGGFYLLAALTVVAFVIGWWATKIITSGARGSKDHDPSWVVIDELVGQWIALFPVSLAAEHLDMEIFTFWPGWITAFLLFRLFDIVKPHWVGAMDELGTPLGVMLDDVVAGIYAAGGVLGLAYLYHEVI</sequence>
<keyword evidence="1 4" id="KW-0378">Hydrolase</keyword>
<accession>A0A238JE90</accession>